<evidence type="ECO:0000313" key="2">
    <source>
        <dbReference type="Proteomes" id="UP000812440"/>
    </source>
</evidence>
<dbReference type="EMBL" id="JAACNH010002854">
    <property type="protein sequence ID" value="KAG8429786.1"/>
    <property type="molecule type" value="Genomic_DNA"/>
</dbReference>
<dbReference type="Proteomes" id="UP000812440">
    <property type="component" value="Unassembled WGS sequence"/>
</dbReference>
<gene>
    <name evidence="1" type="ORF">GDO86_019226</name>
</gene>
<reference evidence="1" key="1">
    <citation type="thesis" date="2020" institute="ProQuest LLC" country="789 East Eisenhower Parkway, Ann Arbor, MI, USA">
        <title>Comparative Genomics and Chromosome Evolution.</title>
        <authorList>
            <person name="Mudd A.B."/>
        </authorList>
    </citation>
    <scope>NUCLEOTIDE SEQUENCE</scope>
    <source>
        <strain evidence="1">Female2</strain>
        <tissue evidence="1">Blood</tissue>
    </source>
</reference>
<comment type="caution">
    <text evidence="1">The sequence shown here is derived from an EMBL/GenBank/DDBJ whole genome shotgun (WGS) entry which is preliminary data.</text>
</comment>
<protein>
    <submittedName>
        <fullName evidence="1">Uncharacterized protein</fullName>
    </submittedName>
</protein>
<keyword evidence="2" id="KW-1185">Reference proteome</keyword>
<organism evidence="1 2">
    <name type="scientific">Hymenochirus boettgeri</name>
    <name type="common">Congo dwarf clawed frog</name>
    <dbReference type="NCBI Taxonomy" id="247094"/>
    <lineage>
        <taxon>Eukaryota</taxon>
        <taxon>Metazoa</taxon>
        <taxon>Chordata</taxon>
        <taxon>Craniata</taxon>
        <taxon>Vertebrata</taxon>
        <taxon>Euteleostomi</taxon>
        <taxon>Amphibia</taxon>
        <taxon>Batrachia</taxon>
        <taxon>Anura</taxon>
        <taxon>Pipoidea</taxon>
        <taxon>Pipidae</taxon>
        <taxon>Pipinae</taxon>
        <taxon>Hymenochirus</taxon>
    </lineage>
</organism>
<sequence>MIRAYYNHIFEGEKVMGPLRNQVCYVWNMVLKEYTHSRKVEACVFIQVTLKDFIILYFLKKYIKRLTSVTSLDYPPCLTICYEKTTSKKRKSATSI</sequence>
<evidence type="ECO:0000313" key="1">
    <source>
        <dbReference type="EMBL" id="KAG8429786.1"/>
    </source>
</evidence>
<accession>A0A8T2IHZ9</accession>
<proteinExistence type="predicted"/>
<dbReference type="AlphaFoldDB" id="A0A8T2IHZ9"/>
<name>A0A8T2IHZ9_9PIPI</name>